<dbReference type="AlphaFoldDB" id="X1VIT6"/>
<evidence type="ECO:0000313" key="1">
    <source>
        <dbReference type="EMBL" id="GAJ07580.1"/>
    </source>
</evidence>
<proteinExistence type="predicted"/>
<gene>
    <name evidence="1" type="ORF">S12H4_48870</name>
</gene>
<protein>
    <submittedName>
        <fullName evidence="1">Uncharacterized protein</fullName>
    </submittedName>
</protein>
<organism evidence="1">
    <name type="scientific">marine sediment metagenome</name>
    <dbReference type="NCBI Taxonomy" id="412755"/>
    <lineage>
        <taxon>unclassified sequences</taxon>
        <taxon>metagenomes</taxon>
        <taxon>ecological metagenomes</taxon>
    </lineage>
</organism>
<accession>X1VIT6</accession>
<reference evidence="1" key="1">
    <citation type="journal article" date="2014" name="Front. Microbiol.">
        <title>High frequency of phylogenetically diverse reductive dehalogenase-homologous genes in deep subseafloor sedimentary metagenomes.</title>
        <authorList>
            <person name="Kawai M."/>
            <person name="Futagami T."/>
            <person name="Toyoda A."/>
            <person name="Takaki Y."/>
            <person name="Nishi S."/>
            <person name="Hori S."/>
            <person name="Arai W."/>
            <person name="Tsubouchi T."/>
            <person name="Morono Y."/>
            <person name="Uchiyama I."/>
            <person name="Ito T."/>
            <person name="Fujiyama A."/>
            <person name="Inagaki F."/>
            <person name="Takami H."/>
        </authorList>
    </citation>
    <scope>NUCLEOTIDE SEQUENCE</scope>
    <source>
        <strain evidence="1">Expedition CK06-06</strain>
    </source>
</reference>
<comment type="caution">
    <text evidence="1">The sequence shown here is derived from an EMBL/GenBank/DDBJ whole genome shotgun (WGS) entry which is preliminary data.</text>
</comment>
<dbReference type="EMBL" id="BARW01030589">
    <property type="protein sequence ID" value="GAJ07580.1"/>
    <property type="molecule type" value="Genomic_DNA"/>
</dbReference>
<name>X1VIT6_9ZZZZ</name>
<sequence>MGEATEMTLHSQAMKWIKEVVNGVVNHGTNFYDYLGKFPDVIVFHEKQSQKVKEMHEVETISINTSKIDAYSHSDFHVTPKKQRLNRVLWIALPFLDTAFHEVKIITKCKGKGFDLIGECEIKAPYSLEPWRKNK</sequence>